<dbReference type="SUPFAM" id="SSF52540">
    <property type="entry name" value="P-loop containing nucleoside triphosphate hydrolases"/>
    <property type="match status" value="1"/>
</dbReference>
<dbReference type="Gene3D" id="3.40.50.300">
    <property type="entry name" value="P-loop containing nucleotide triphosphate hydrolases"/>
    <property type="match status" value="1"/>
</dbReference>
<proteinExistence type="predicted"/>
<evidence type="ECO:0000256" key="1">
    <source>
        <dbReference type="SAM" id="Phobius"/>
    </source>
</evidence>
<gene>
    <name evidence="4" type="ORF">ACFPZN_20545</name>
</gene>
<reference evidence="5" key="1">
    <citation type="journal article" date="2019" name="Int. J. Syst. Evol. Microbiol.">
        <title>The Global Catalogue of Microorganisms (GCM) 10K type strain sequencing project: providing services to taxonomists for standard genome sequencing and annotation.</title>
        <authorList>
            <consortium name="The Broad Institute Genomics Platform"/>
            <consortium name="The Broad Institute Genome Sequencing Center for Infectious Disease"/>
            <person name="Wu L."/>
            <person name="Ma J."/>
        </authorList>
    </citation>
    <scope>NUCLEOTIDE SEQUENCE [LARGE SCALE GENOMIC DNA]</scope>
    <source>
        <strain evidence="5">KCTC 42087</strain>
    </source>
</reference>
<dbReference type="InterPro" id="IPR003959">
    <property type="entry name" value="ATPase_AAA_core"/>
</dbReference>
<keyword evidence="1" id="KW-0812">Transmembrane</keyword>
<feature type="domain" description="ATPase AAA-type core" evidence="2">
    <location>
        <begin position="366"/>
        <end position="483"/>
    </location>
</feature>
<evidence type="ECO:0000313" key="4">
    <source>
        <dbReference type="EMBL" id="MFC5748026.1"/>
    </source>
</evidence>
<evidence type="ECO:0000313" key="5">
    <source>
        <dbReference type="Proteomes" id="UP001596074"/>
    </source>
</evidence>
<keyword evidence="1" id="KW-1133">Transmembrane helix</keyword>
<organism evidence="4 5">
    <name type="scientific">Actinomadura rugatobispora</name>
    <dbReference type="NCBI Taxonomy" id="1994"/>
    <lineage>
        <taxon>Bacteria</taxon>
        <taxon>Bacillati</taxon>
        <taxon>Actinomycetota</taxon>
        <taxon>Actinomycetes</taxon>
        <taxon>Streptosporangiales</taxon>
        <taxon>Thermomonosporaceae</taxon>
        <taxon>Actinomadura</taxon>
    </lineage>
</organism>
<protein>
    <submittedName>
        <fullName evidence="4">NACHT domain-containing protein</fullName>
    </submittedName>
</protein>
<dbReference type="RefSeq" id="WP_378283662.1">
    <property type="nucleotide sequence ID" value="NZ_JBHSON010000027.1"/>
</dbReference>
<dbReference type="Pfam" id="PF00004">
    <property type="entry name" value="AAA"/>
    <property type="match status" value="1"/>
</dbReference>
<keyword evidence="1" id="KW-0472">Membrane</keyword>
<accession>A0ABW1A0R1</accession>
<dbReference type="EMBL" id="JBHSON010000027">
    <property type="protein sequence ID" value="MFC5748026.1"/>
    <property type="molecule type" value="Genomic_DNA"/>
</dbReference>
<keyword evidence="5" id="KW-1185">Reference proteome</keyword>
<name>A0ABW1A0R1_9ACTN</name>
<evidence type="ECO:0000259" key="3">
    <source>
        <dbReference type="Pfam" id="PF22738"/>
    </source>
</evidence>
<feature type="domain" description="NACHT N-terminal Helical" evidence="3">
    <location>
        <begin position="5"/>
        <end position="233"/>
    </location>
</feature>
<dbReference type="Proteomes" id="UP001596074">
    <property type="component" value="Unassembled WGS sequence"/>
</dbReference>
<feature type="transmembrane region" description="Helical" evidence="1">
    <location>
        <begin position="30"/>
        <end position="63"/>
    </location>
</feature>
<dbReference type="Pfam" id="PF22738">
    <property type="entry name" value="NNH7"/>
    <property type="match status" value="1"/>
</dbReference>
<sequence>MRRDPALTYQGALQILGHHDRPRLEKLNKLLGGIILGSGAVAGAAALTGATALAPVAGIAALWGWVDQKNEAVSLVRKLLDGASDRLLKTGGHERHRLVAAAHTTIVVAAFFETLNEQLGADAGLGEARRRALASGEEGSGRFEDAITALYRAPVPVPSAIRGFEENTRHLRQWFVELTGPTREYFDQIGEPLSDRRLPDISTVDAAEERYRSHYLRLAATVPEFMVWAMLGEHAATRAQVDDVRGDVMTALDGQSRALARVEALLGLIAGEGLRPDRDLRAVVYRANRGGLDRPVISADTMRVGEELLLPTVGAAFINPRYRADVVNAVSRPADETWWDECEVGDDFDLFLAAHVTAPDAVCAPLLLLGHPGAGKSLLTKVLAARLPPSAYTVVRVPLRSVDADAPVYDQVQQALNDATHRRVDWWELADQSTSTIRVVLLDGLDELLQAAGDRSAYLQEVVDFQRREAEQDRPVVVVVTSRTVVADRVRIPPGTALVKLEDFDENQIAAWLDIWNSTNATGIQAGSVRPLPLESALAQRELAQQPLLLLMLALYSADPTLPELEADASKASLYQRLLENFTRREVDKTEQKKDVDEAVREELWQLGVAAFAMFNRGRQDVSDVELGADLAALAGDGPGTAVRVADLGQQVIGRFFFVHASEAQTHGVEGARQNYEFLHATFGEYLLASQVVELLAETAEAAFGGRRGPREPDDDLLFALLSHQPLSTRRPTLEFAAELSAEFGTAERNRILRLLETLVEGHRRRHGSNRYAGYRPMSVDRVRGAAAYSANLVLLRVLLDSATPVSLDRLWPDEPDPSTVWRSTVDLWKAGLDTDCWHSLLSTLTWREEKVRSERQRMRRELVDVFHARLVGDSDREARLRLGLAIHDRHVYEIIGSRWHDVMLSWLIPLLAATEGDIPEIYLWFPRDVPEEELRDVASKLAMLLKTKAHMFDHVLLAELVGFSLDLPPRNWDSDALAAAIASHPGLLDQFTGRLWDPALYDNAPGAALILRAASPEDPKDREALELLCSRIEERQGTRWSDTFDEKSDEAIRALICAHRW</sequence>
<comment type="caution">
    <text evidence="4">The sequence shown here is derived from an EMBL/GenBank/DDBJ whole genome shotgun (WGS) entry which is preliminary data.</text>
</comment>
<dbReference type="InterPro" id="IPR054567">
    <property type="entry name" value="NNH7"/>
</dbReference>
<dbReference type="InterPro" id="IPR027417">
    <property type="entry name" value="P-loop_NTPase"/>
</dbReference>
<evidence type="ECO:0000259" key="2">
    <source>
        <dbReference type="Pfam" id="PF00004"/>
    </source>
</evidence>